<gene>
    <name evidence="1" type="ORF">CEUTPL_LOCUS11717</name>
</gene>
<organism evidence="1 2">
    <name type="scientific">Ceutorhynchus assimilis</name>
    <name type="common">cabbage seed weevil</name>
    <dbReference type="NCBI Taxonomy" id="467358"/>
    <lineage>
        <taxon>Eukaryota</taxon>
        <taxon>Metazoa</taxon>
        <taxon>Ecdysozoa</taxon>
        <taxon>Arthropoda</taxon>
        <taxon>Hexapoda</taxon>
        <taxon>Insecta</taxon>
        <taxon>Pterygota</taxon>
        <taxon>Neoptera</taxon>
        <taxon>Endopterygota</taxon>
        <taxon>Coleoptera</taxon>
        <taxon>Polyphaga</taxon>
        <taxon>Cucujiformia</taxon>
        <taxon>Curculionidae</taxon>
        <taxon>Ceutorhynchinae</taxon>
        <taxon>Ceutorhynchus</taxon>
    </lineage>
</organism>
<reference evidence="1" key="1">
    <citation type="submission" date="2022-01" db="EMBL/GenBank/DDBJ databases">
        <authorList>
            <person name="King R."/>
        </authorList>
    </citation>
    <scope>NUCLEOTIDE SEQUENCE</scope>
</reference>
<sequence length="163" mass="18822">MRSSFSQKFQIFPVENYNMRNLGNQPTITELIENRVSHISKLSWKTREGKILKLFACGEEAEKLIFPKFQNFPTENSNMKNLGNQLTKSELVENTVSHIPKFSLKTSRGKILKLFACKKEGEKLIFPKFQIFPVENYNMSNLGNQPTMTELIENTVSHISKFS</sequence>
<proteinExistence type="predicted"/>
<keyword evidence="2" id="KW-1185">Reference proteome</keyword>
<accession>A0A9N9N090</accession>
<evidence type="ECO:0000313" key="1">
    <source>
        <dbReference type="EMBL" id="CAG9771279.1"/>
    </source>
</evidence>
<evidence type="ECO:0000313" key="2">
    <source>
        <dbReference type="Proteomes" id="UP001152799"/>
    </source>
</evidence>
<dbReference type="Proteomes" id="UP001152799">
    <property type="component" value="Chromosome 7"/>
</dbReference>
<dbReference type="EMBL" id="OU892283">
    <property type="protein sequence ID" value="CAG9771279.1"/>
    <property type="molecule type" value="Genomic_DNA"/>
</dbReference>
<protein>
    <submittedName>
        <fullName evidence="1">Uncharacterized protein</fullName>
    </submittedName>
</protein>
<dbReference type="AlphaFoldDB" id="A0A9N9N090"/>
<name>A0A9N9N090_9CUCU</name>